<keyword evidence="1" id="KW-1133">Transmembrane helix</keyword>
<reference evidence="3 4" key="1">
    <citation type="journal article" date="2022" name="Int. J. Syst. Evol. Microbiol.">
        <title>Flavobacterium ammonificans sp. nov. and Flavobacterium ammoniigenes sp. nov., ammonifying bacteria isolated from surface river water.</title>
        <authorList>
            <person name="Watanabe K."/>
            <person name="Kitamura T."/>
            <person name="Ogata Y."/>
            <person name="Shindo C."/>
            <person name="Suda W."/>
        </authorList>
    </citation>
    <scope>NUCLEOTIDE SEQUENCE [LARGE SCALE GENOMIC DNA]</scope>
    <source>
        <strain evidence="3 4">GENT5</strain>
    </source>
</reference>
<feature type="domain" description="Beta-lactamase-related" evidence="2">
    <location>
        <begin position="160"/>
        <end position="438"/>
    </location>
</feature>
<feature type="transmembrane region" description="Helical" evidence="1">
    <location>
        <begin position="12"/>
        <end position="31"/>
    </location>
</feature>
<keyword evidence="4" id="KW-1185">Reference proteome</keyword>
<dbReference type="PANTHER" id="PTHR43283">
    <property type="entry name" value="BETA-LACTAMASE-RELATED"/>
    <property type="match status" value="1"/>
</dbReference>
<evidence type="ECO:0000256" key="1">
    <source>
        <dbReference type="SAM" id="Phobius"/>
    </source>
</evidence>
<keyword evidence="1" id="KW-0472">Membrane</keyword>
<gene>
    <name evidence="3" type="ORF">GENT5_05880</name>
</gene>
<proteinExistence type="predicted"/>
<organism evidence="3 4">
    <name type="scientific">Flavobacterium ammoniigenes</name>
    <dbReference type="NCBI Taxonomy" id="1751095"/>
    <lineage>
        <taxon>Bacteria</taxon>
        <taxon>Pseudomonadati</taxon>
        <taxon>Bacteroidota</taxon>
        <taxon>Flavobacteriia</taxon>
        <taxon>Flavobacteriales</taxon>
        <taxon>Flavobacteriaceae</taxon>
        <taxon>Flavobacterium</taxon>
    </lineage>
</organism>
<evidence type="ECO:0000313" key="3">
    <source>
        <dbReference type="EMBL" id="BDB54283.1"/>
    </source>
</evidence>
<keyword evidence="3" id="KW-0378">Hydrolase</keyword>
<dbReference type="PANTHER" id="PTHR43283:SF7">
    <property type="entry name" value="BETA-LACTAMASE-RELATED DOMAIN-CONTAINING PROTEIN"/>
    <property type="match status" value="1"/>
</dbReference>
<name>A0ABM7V431_9FLAO</name>
<reference evidence="3 4" key="2">
    <citation type="journal article" date="2022" name="Microorganisms">
        <title>Complete Genome Sequences of Two Flavobacterium ammonificans Strains and a Flavobacterium ammoniigenes Strain of Ammonifying Bacterioplankton Isolated from Surface River Water.</title>
        <authorList>
            <person name="Suda W."/>
            <person name="Ogata Y."/>
            <person name="Shindo C."/>
            <person name="Watanabe K."/>
        </authorList>
    </citation>
    <scope>NUCLEOTIDE SEQUENCE [LARGE SCALE GENOMIC DNA]</scope>
    <source>
        <strain evidence="3 4">GENT5</strain>
    </source>
</reference>
<dbReference type="EMBL" id="AP025184">
    <property type="protein sequence ID" value="BDB54283.1"/>
    <property type="molecule type" value="Genomic_DNA"/>
</dbReference>
<evidence type="ECO:0000259" key="2">
    <source>
        <dbReference type="Pfam" id="PF00144"/>
    </source>
</evidence>
<keyword evidence="1" id="KW-0812">Transmembrane</keyword>
<accession>A0ABM7V431</accession>
<dbReference type="InterPro" id="IPR001466">
    <property type="entry name" value="Beta-lactam-related"/>
</dbReference>
<dbReference type="InterPro" id="IPR012338">
    <property type="entry name" value="Beta-lactam/transpept-like"/>
</dbReference>
<dbReference type="GO" id="GO:0016787">
    <property type="term" value="F:hydrolase activity"/>
    <property type="evidence" value="ECO:0007669"/>
    <property type="project" value="UniProtKB-KW"/>
</dbReference>
<protein>
    <submittedName>
        <fullName evidence="3">Serine hydrolase</fullName>
    </submittedName>
</protein>
<evidence type="ECO:0000313" key="4">
    <source>
        <dbReference type="Proteomes" id="UP001319867"/>
    </source>
</evidence>
<sequence length="455" mass="51449">MNFKLVQMKKVVQLIGIAAVIGLLYFGFTTYPKLDLISGFSAKSIASGHFIDHRSQQMIEQGDNDIDLIDLAQNTIDDAGLFVTASVKGLKERKAIYREGLGATLINDDFDTSKPYLVPKRDRSKVNLVYPYGDAEQKDTVFSNIDYNQLNQTVANAFDQKGQKNKRTRSVIVIYKDKIIAEQYDTGFTKNSKILGWSMTKSITATLFGILEKQGKYNIYQAAPIPEWAKDERKKITTNDLLHMNSGLEWNEDYGAISDVTTMLFQAEDMTRSQLEKPLAFQPNAHWNYSSGTTNLLSGILRKQFKTHQEYLDFWYSALIDKIGMHSMLVETDMAGNYVGSSYGWATTRDWAKFGLLYLHQGNWRGEQLFKPSWAKYVATPTNTSNGQYGGQFWLNSSGRFPDAPKDLYFASGFQGQMVAIFPSHDLVIVRMGLKEDPEFDFNGLLGGIVRSIKK</sequence>
<dbReference type="Proteomes" id="UP001319867">
    <property type="component" value="Chromosome"/>
</dbReference>
<dbReference type="Gene3D" id="3.40.710.10">
    <property type="entry name" value="DD-peptidase/beta-lactamase superfamily"/>
    <property type="match status" value="1"/>
</dbReference>
<dbReference type="Pfam" id="PF00144">
    <property type="entry name" value="Beta-lactamase"/>
    <property type="match status" value="1"/>
</dbReference>
<dbReference type="SUPFAM" id="SSF56601">
    <property type="entry name" value="beta-lactamase/transpeptidase-like"/>
    <property type="match status" value="1"/>
</dbReference>
<dbReference type="InterPro" id="IPR050789">
    <property type="entry name" value="Diverse_Enzym_Activities"/>
</dbReference>